<reference evidence="1 2" key="1">
    <citation type="journal article" date="2019" name="Sci. Rep.">
        <title>Orb-weaving spider Araneus ventricosus genome elucidates the spidroin gene catalogue.</title>
        <authorList>
            <person name="Kono N."/>
            <person name="Nakamura H."/>
            <person name="Ohtoshi R."/>
            <person name="Moran D.A.P."/>
            <person name="Shinohara A."/>
            <person name="Yoshida Y."/>
            <person name="Fujiwara M."/>
            <person name="Mori M."/>
            <person name="Tomita M."/>
            <person name="Arakawa K."/>
        </authorList>
    </citation>
    <scope>NUCLEOTIDE SEQUENCE [LARGE SCALE GENOMIC DNA]</scope>
</reference>
<accession>A0A4Y2KXD8</accession>
<dbReference type="AlphaFoldDB" id="A0A4Y2KXD8"/>
<organism evidence="1 2">
    <name type="scientific">Araneus ventricosus</name>
    <name type="common">Orbweaver spider</name>
    <name type="synonym">Epeira ventricosa</name>
    <dbReference type="NCBI Taxonomy" id="182803"/>
    <lineage>
        <taxon>Eukaryota</taxon>
        <taxon>Metazoa</taxon>
        <taxon>Ecdysozoa</taxon>
        <taxon>Arthropoda</taxon>
        <taxon>Chelicerata</taxon>
        <taxon>Arachnida</taxon>
        <taxon>Araneae</taxon>
        <taxon>Araneomorphae</taxon>
        <taxon>Entelegynae</taxon>
        <taxon>Araneoidea</taxon>
        <taxon>Araneidae</taxon>
        <taxon>Araneus</taxon>
    </lineage>
</organism>
<sequence>SFVRESNDYGKFFDVSSPSGPLQCLNDRKVTDAGA</sequence>
<comment type="caution">
    <text evidence="1">The sequence shown here is derived from an EMBL/GenBank/DDBJ whole genome shotgun (WGS) entry which is preliminary data.</text>
</comment>
<name>A0A4Y2KXD8_ARAVE</name>
<keyword evidence="2" id="KW-1185">Reference proteome</keyword>
<proteinExistence type="predicted"/>
<gene>
    <name evidence="1" type="ORF">AVEN_202898_1</name>
</gene>
<dbReference type="EMBL" id="BGPR01274290">
    <property type="protein sequence ID" value="GBN06942.1"/>
    <property type="molecule type" value="Genomic_DNA"/>
</dbReference>
<evidence type="ECO:0000313" key="2">
    <source>
        <dbReference type="Proteomes" id="UP000499080"/>
    </source>
</evidence>
<protein>
    <submittedName>
        <fullName evidence="1">Uncharacterized protein</fullName>
    </submittedName>
</protein>
<dbReference type="Proteomes" id="UP000499080">
    <property type="component" value="Unassembled WGS sequence"/>
</dbReference>
<evidence type="ECO:0000313" key="1">
    <source>
        <dbReference type="EMBL" id="GBN06942.1"/>
    </source>
</evidence>
<feature type="non-terminal residue" evidence="1">
    <location>
        <position position="1"/>
    </location>
</feature>